<dbReference type="EMBL" id="JAPFFJ010000016">
    <property type="protein sequence ID" value="KAJ6408146.1"/>
    <property type="molecule type" value="Genomic_DNA"/>
</dbReference>
<comment type="caution">
    <text evidence="1">The sequence shown here is derived from an EMBL/GenBank/DDBJ whole genome shotgun (WGS) entry which is preliminary data.</text>
</comment>
<protein>
    <submittedName>
        <fullName evidence="1">Uncharacterized protein</fullName>
    </submittedName>
</protein>
<dbReference type="Proteomes" id="UP001162972">
    <property type="component" value="Chromosome 6"/>
</dbReference>
<reference evidence="1 2" key="1">
    <citation type="journal article" date="2023" name="Int. J. Mol. Sci.">
        <title>De Novo Assembly and Annotation of 11 Diverse Shrub Willow (Salix) Genomes Reveals Novel Gene Organization in Sex-Linked Regions.</title>
        <authorList>
            <person name="Hyden B."/>
            <person name="Feng K."/>
            <person name="Yates T.B."/>
            <person name="Jawdy S."/>
            <person name="Cereghino C."/>
            <person name="Smart L.B."/>
            <person name="Muchero W."/>
        </authorList>
    </citation>
    <scope>NUCLEOTIDE SEQUENCE [LARGE SCALE GENOMIC DNA]</scope>
    <source>
        <tissue evidence="1">Shoot tip</tissue>
    </source>
</reference>
<organism evidence="1 2">
    <name type="scientific">Salix udensis</name>
    <dbReference type="NCBI Taxonomy" id="889485"/>
    <lineage>
        <taxon>Eukaryota</taxon>
        <taxon>Viridiplantae</taxon>
        <taxon>Streptophyta</taxon>
        <taxon>Embryophyta</taxon>
        <taxon>Tracheophyta</taxon>
        <taxon>Spermatophyta</taxon>
        <taxon>Magnoliopsida</taxon>
        <taxon>eudicotyledons</taxon>
        <taxon>Gunneridae</taxon>
        <taxon>Pentapetalae</taxon>
        <taxon>rosids</taxon>
        <taxon>fabids</taxon>
        <taxon>Malpighiales</taxon>
        <taxon>Salicaceae</taxon>
        <taxon>Saliceae</taxon>
        <taxon>Salix</taxon>
    </lineage>
</organism>
<evidence type="ECO:0000313" key="2">
    <source>
        <dbReference type="Proteomes" id="UP001162972"/>
    </source>
</evidence>
<sequence>MVVSCTPCALPIWARLLSTVTPDPTPTKYTKKSSQKSAFTRASVNLKSSPLLGLLLFFTAPSPSARSIATSDASTFSRKLPRAAADEDDFSSGSVLSALSSCITLSEDSTGW</sequence>
<proteinExistence type="predicted"/>
<evidence type="ECO:0000313" key="1">
    <source>
        <dbReference type="EMBL" id="KAJ6408146.1"/>
    </source>
</evidence>
<name>A0AAD6NX77_9ROSI</name>
<gene>
    <name evidence="1" type="ORF">OIU84_011450</name>
</gene>
<accession>A0AAD6NX77</accession>
<keyword evidence="2" id="KW-1185">Reference proteome</keyword>
<dbReference type="AlphaFoldDB" id="A0AAD6NX77"/>